<feature type="region of interest" description="Disordered" evidence="4">
    <location>
        <begin position="792"/>
        <end position="819"/>
    </location>
</feature>
<name>A0A545UR07_9HYPO</name>
<dbReference type="PROSITE" id="PS50297">
    <property type="entry name" value="ANK_REP_REGION"/>
    <property type="match status" value="5"/>
</dbReference>
<feature type="compositionally biased region" description="Basic and acidic residues" evidence="4">
    <location>
        <begin position="552"/>
        <end position="562"/>
    </location>
</feature>
<keyword evidence="5" id="KW-0472">Membrane</keyword>
<dbReference type="PANTHER" id="PTHR24198:SF165">
    <property type="entry name" value="ANKYRIN REPEAT-CONTAINING PROTEIN-RELATED"/>
    <property type="match status" value="1"/>
</dbReference>
<feature type="transmembrane region" description="Helical" evidence="5">
    <location>
        <begin position="331"/>
        <end position="353"/>
    </location>
</feature>
<feature type="region of interest" description="Disordered" evidence="4">
    <location>
        <begin position="550"/>
        <end position="589"/>
    </location>
</feature>
<sequence>MLKFTSFKLDILICLGFFARAARADNNDDFINNLLTDLAPLIALFGERVVMQFMSQSMGWADCVALAVAPIGVITIIVSAIRVAGPTWLKAIIGRARENLSTAEIELMSSTSTEACELWNGRNVVRCPGSGQILQFVCLVPKIGPYRGTADGIPWEAVCMPLKQAGQSGLLRKTDISDSVSDSVPVIFSACSMISRIFGSNGTQSSTGDIESGSPGQLPVHNDQQSEQKNRRSHDSGRPSDSNSQHSEQESRRSYNSSRSSDSSSQQSEQESQRSYNSGRPSDSNSQQSDNSSQSEAASPTTSKIVIIRDEDDAAPNVSLNCHNRHSRYEIILVAVFGVLVQVAVLIYCGFATRSSSLRSNLLKDGKPVKNYAFPLTVSGTIVLTIGVFICGIVVERSTNESYYKPNHDYDAYVVWLQKDSKISDQEFKPCAIYPTSRRTVITTSRRSTGVQNSDSAQQPGQGHASAITTLKLFTTIGCLVSLSGFALQFMGLRGSNYTVSIAQFLAMAIMTILRAVVRRGLVEAPEHERLSKGFELDWLASSLRDSQPEWMARKEDRDRSPETAQVIGPEAGPDSENQNSSESSQKEELRASILGIRRQLGNFVNWRGPALNQAVLLSKALKVVGSELLGRGKERYEFHAFPQENNWKLKFSLEHKPGKWEAPPDHIEAAISLWMSFSRTPGVLAVSDEKQDRFRAQRTQRLGLRILGKSSQSHVLMRNLQFHIPANLSASIPEILRVEKKSPVQDEGRSTLEAISTYHVVGCGREDFNSFSNAMTASARSFNFSKGRFSMDAPKSKHTRTGAGRQPEPATEPAHQDIAASPVRDHKDLDIAVYFDDDLERLFARQIFFAFMKSLSAADVHWGEGPSEIVAENEAGGWRYDWQNLKINNQKVSDLVAKIHGTGFLSLEEAYFDVVAPLSLSNALPGNSAVLDYTKVQVSQCIKDSKFFHLQALLERLFHLAMAFNNNASDCMARAISIYQYYDDFAKYLMKIATKEERVFPYDMGRLEEKSIRPFEAEKGTDDLSTLCNVFTGQFSMWSNLSGFDFSKKGRPDGERVKAFNLTKSHTWALGISSEYPADEDGSSWLKKDIFGWTPIHYWAASGQHAEDLRFRFPFGDLEGIQDQFDFTPLHYACIRGDEKMVQVLLDKGAPIEAQQLDGISPLHIAATKSDSRMLDLLLQTAQTRDYENRQTLFIEAKKDEPLTRLVGRLTDFDDRAAVHWAAIHGNLDAVKMLKQNLSLKDRYGWNCLHLAVMHERYELVKYLMTEDELDLNATGNDGYTPLHLAIRRKETAMIRLLIEKRASINTVTIYGDMPFHEAIDKCELSVIESLIENGAEFNNQKNVFSRGSTLYCAIERGNLDILDRLLQTDEGQKACLVKTTDGYTPLHAVVVQSHVTAPEMAKMISKYLDGDVNPKDGNGRTPLHSAVDGGNLALIRTLLDLGATESLFLSDKWGETPLDIAKAEFVKQMNVKPGWGDKGKDWTKIVDVLENYEGYIKTGRIAARW</sequence>
<keyword evidence="5" id="KW-0812">Transmembrane</keyword>
<dbReference type="STRING" id="43265.A0A545UR07"/>
<feature type="repeat" description="ANK" evidence="3">
    <location>
        <begin position="1279"/>
        <end position="1311"/>
    </location>
</feature>
<evidence type="ECO:0000313" key="8">
    <source>
        <dbReference type="Proteomes" id="UP000315783"/>
    </source>
</evidence>
<evidence type="ECO:0000256" key="1">
    <source>
        <dbReference type="ARBA" id="ARBA00022737"/>
    </source>
</evidence>
<dbReference type="Gene3D" id="1.25.40.20">
    <property type="entry name" value="Ankyrin repeat-containing domain"/>
    <property type="match status" value="3"/>
</dbReference>
<evidence type="ECO:0000256" key="3">
    <source>
        <dbReference type="PROSITE-ProRule" id="PRU00023"/>
    </source>
</evidence>
<accession>A0A545UR07</accession>
<feature type="transmembrane region" description="Helical" evidence="5">
    <location>
        <begin position="473"/>
        <end position="492"/>
    </location>
</feature>
<feature type="repeat" description="ANK" evidence="3">
    <location>
        <begin position="1126"/>
        <end position="1158"/>
    </location>
</feature>
<feature type="repeat" description="ANK" evidence="3">
    <location>
        <begin position="1312"/>
        <end position="1344"/>
    </location>
</feature>
<evidence type="ECO:0000256" key="6">
    <source>
        <dbReference type="SAM" id="SignalP"/>
    </source>
</evidence>
<feature type="repeat" description="ANK" evidence="3">
    <location>
        <begin position="1159"/>
        <end position="1191"/>
    </location>
</feature>
<keyword evidence="8" id="KW-1185">Reference proteome</keyword>
<feature type="region of interest" description="Disordered" evidence="4">
    <location>
        <begin position="202"/>
        <end position="303"/>
    </location>
</feature>
<feature type="compositionally biased region" description="Basic and acidic residues" evidence="4">
    <location>
        <begin position="224"/>
        <end position="238"/>
    </location>
</feature>
<feature type="transmembrane region" description="Helical" evidence="5">
    <location>
        <begin position="373"/>
        <end position="395"/>
    </location>
</feature>
<comment type="caution">
    <text evidence="7">The sequence shown here is derived from an EMBL/GenBank/DDBJ whole genome shotgun (WGS) entry which is preliminary data.</text>
</comment>
<dbReference type="EMBL" id="SPUK01000017">
    <property type="protein sequence ID" value="TQV91901.1"/>
    <property type="molecule type" value="Genomic_DNA"/>
</dbReference>
<dbReference type="Pfam" id="PF12796">
    <property type="entry name" value="Ank_2"/>
    <property type="match status" value="2"/>
</dbReference>
<keyword evidence="6" id="KW-0732">Signal</keyword>
<dbReference type="PANTHER" id="PTHR24198">
    <property type="entry name" value="ANKYRIN REPEAT AND PROTEIN KINASE DOMAIN-CONTAINING PROTEIN"/>
    <property type="match status" value="1"/>
</dbReference>
<dbReference type="Proteomes" id="UP000315783">
    <property type="component" value="Unassembled WGS sequence"/>
</dbReference>
<feature type="chain" id="PRO_5022189381" evidence="6">
    <location>
        <begin position="25"/>
        <end position="1507"/>
    </location>
</feature>
<gene>
    <name evidence="7" type="ORF">IF1G_09486</name>
</gene>
<protein>
    <submittedName>
        <fullName evidence="7">Ankyrin repeat protein</fullName>
    </submittedName>
</protein>
<feature type="repeat" description="ANK" evidence="3">
    <location>
        <begin position="1420"/>
        <end position="1445"/>
    </location>
</feature>
<keyword evidence="5" id="KW-1133">Transmembrane helix</keyword>
<dbReference type="InterPro" id="IPR002110">
    <property type="entry name" value="Ankyrin_rpt"/>
</dbReference>
<evidence type="ECO:0000256" key="2">
    <source>
        <dbReference type="ARBA" id="ARBA00023043"/>
    </source>
</evidence>
<dbReference type="PROSITE" id="PS50088">
    <property type="entry name" value="ANK_REPEAT"/>
    <property type="match status" value="5"/>
</dbReference>
<dbReference type="SUPFAM" id="SSF48403">
    <property type="entry name" value="Ankyrin repeat"/>
    <property type="match status" value="1"/>
</dbReference>
<dbReference type="Pfam" id="PF00023">
    <property type="entry name" value="Ank"/>
    <property type="match status" value="1"/>
</dbReference>
<evidence type="ECO:0000313" key="7">
    <source>
        <dbReference type="EMBL" id="TQV91901.1"/>
    </source>
</evidence>
<evidence type="ECO:0000256" key="4">
    <source>
        <dbReference type="SAM" id="MobiDB-lite"/>
    </source>
</evidence>
<organism evidence="7 8">
    <name type="scientific">Cordyceps javanica</name>
    <dbReference type="NCBI Taxonomy" id="43265"/>
    <lineage>
        <taxon>Eukaryota</taxon>
        <taxon>Fungi</taxon>
        <taxon>Dikarya</taxon>
        <taxon>Ascomycota</taxon>
        <taxon>Pezizomycotina</taxon>
        <taxon>Sordariomycetes</taxon>
        <taxon>Hypocreomycetidae</taxon>
        <taxon>Hypocreales</taxon>
        <taxon>Cordycipitaceae</taxon>
        <taxon>Cordyceps</taxon>
    </lineage>
</organism>
<evidence type="ECO:0000256" key="5">
    <source>
        <dbReference type="SAM" id="Phobius"/>
    </source>
</evidence>
<keyword evidence="1" id="KW-0677">Repeat</keyword>
<proteinExistence type="predicted"/>
<feature type="signal peptide" evidence="6">
    <location>
        <begin position="1"/>
        <end position="24"/>
    </location>
</feature>
<keyword evidence="2 3" id="KW-0040">ANK repeat</keyword>
<dbReference type="Pfam" id="PF13637">
    <property type="entry name" value="Ank_4"/>
    <property type="match status" value="1"/>
</dbReference>
<feature type="transmembrane region" description="Helical" evidence="5">
    <location>
        <begin position="64"/>
        <end position="85"/>
    </location>
</feature>
<reference evidence="7 8" key="1">
    <citation type="journal article" date="2019" name="Appl. Microbiol. Biotechnol.">
        <title>Genome sequence of Isaria javanica and comparative genome analysis insights into family S53 peptidase evolution in fungal entomopathogens.</title>
        <authorList>
            <person name="Lin R."/>
            <person name="Zhang X."/>
            <person name="Xin B."/>
            <person name="Zou M."/>
            <person name="Gao Y."/>
            <person name="Qin F."/>
            <person name="Hu Q."/>
            <person name="Xie B."/>
            <person name="Cheng X."/>
        </authorList>
    </citation>
    <scope>NUCLEOTIDE SEQUENCE [LARGE SCALE GENOMIC DNA]</scope>
    <source>
        <strain evidence="7 8">IJ1G</strain>
    </source>
</reference>
<feature type="compositionally biased region" description="Low complexity" evidence="4">
    <location>
        <begin position="254"/>
        <end position="295"/>
    </location>
</feature>
<dbReference type="SMART" id="SM00248">
    <property type="entry name" value="ANK"/>
    <property type="match status" value="9"/>
</dbReference>
<dbReference type="InterPro" id="IPR036770">
    <property type="entry name" value="Ankyrin_rpt-contain_sf"/>
</dbReference>